<dbReference type="EMBL" id="BK013711">
    <property type="protein sequence ID" value="DAD51074.1"/>
    <property type="molecule type" value="Genomic_RNA"/>
</dbReference>
<reference evidence="1" key="1">
    <citation type="submission" date="2020-09" db="EMBL/GenBank/DDBJ databases">
        <title>Leviviricetes taxonomy.</title>
        <authorList>
            <person name="Stockdale S.R."/>
            <person name="Callanan J."/>
            <person name="Adriaenssens E.M."/>
            <person name="Kuhn J.H."/>
            <person name="Rumnieks J."/>
            <person name="Shkoporov A."/>
            <person name="Draper L.A."/>
            <person name="Ross P."/>
            <person name="Hill C."/>
        </authorList>
    </citation>
    <scope>NUCLEOTIDE SEQUENCE</scope>
</reference>
<gene>
    <name evidence="1" type="primary">SRR7976299_1_2</name>
</gene>
<protein>
    <submittedName>
        <fullName evidence="1">Coat protein</fullName>
    </submittedName>
</protein>
<name>A0A8S5L1T8_9VIRU</name>
<sequence length="155" mass="16046">MAFVPTTPVTGATVPGLTSPTYTIAADFSPNPLAKQYVVTAVGGTQTDVSVHSVASPFLVSLARPSAFKLLQAVNPTTGRLMSVPRNNWKMVALKGATPLIGQPSVPLIFRGEFSIPAGVDQADPNEIKAFCSFLAGLLWAQAGGLSASFSDGVL</sequence>
<dbReference type="GO" id="GO:0019028">
    <property type="term" value="C:viral capsid"/>
    <property type="evidence" value="ECO:0007669"/>
    <property type="project" value="UniProtKB-KW"/>
</dbReference>
<accession>A0A8S5L1T8</accession>
<keyword evidence="1" id="KW-0167">Capsid protein</keyword>
<proteinExistence type="predicted"/>
<dbReference type="RefSeq" id="YP_010768863.1">
    <property type="nucleotide sequence ID" value="NC_073811.1"/>
</dbReference>
<evidence type="ECO:0000313" key="1">
    <source>
        <dbReference type="EMBL" id="DAD51074.1"/>
    </source>
</evidence>
<dbReference type="Proteomes" id="UP000681533">
    <property type="component" value="Segment"/>
</dbReference>
<evidence type="ECO:0000313" key="2">
    <source>
        <dbReference type="Proteomes" id="UP000681533"/>
    </source>
</evidence>
<organism evidence="1 2">
    <name type="scientific">ssRNA phage SRR7976299_1</name>
    <dbReference type="NCBI Taxonomy" id="2786631"/>
    <lineage>
        <taxon>Viruses</taxon>
        <taxon>Riboviria</taxon>
        <taxon>Orthornavirae</taxon>
        <taxon>Lenarviricota</taxon>
        <taxon>Leviviricetes</taxon>
        <taxon>Norzivirales</taxon>
        <taxon>Atkinsviridae</taxon>
        <taxon>Madisduvirus</taxon>
        <taxon>Madisduvirus caenivivens</taxon>
    </lineage>
</organism>
<keyword evidence="1" id="KW-0946">Virion</keyword>
<dbReference type="KEGG" id="vg:80397074"/>
<dbReference type="GeneID" id="80397074"/>
<keyword evidence="2" id="KW-1185">Reference proteome</keyword>